<dbReference type="InterPro" id="IPR039011">
    <property type="entry name" value="IRS"/>
</dbReference>
<feature type="compositionally biased region" description="Low complexity" evidence="3">
    <location>
        <begin position="773"/>
        <end position="783"/>
    </location>
</feature>
<dbReference type="SMART" id="SM00233">
    <property type="entry name" value="PH"/>
    <property type="match status" value="1"/>
</dbReference>
<feature type="region of interest" description="Disordered" evidence="3">
    <location>
        <begin position="1051"/>
        <end position="1093"/>
    </location>
</feature>
<feature type="domain" description="IRS-type PTB" evidence="5">
    <location>
        <begin position="269"/>
        <end position="373"/>
    </location>
</feature>
<dbReference type="PANTHER" id="PTHR10614">
    <property type="entry name" value="INSULIN RECEPTOR SUBSTRATE"/>
    <property type="match status" value="1"/>
</dbReference>
<sequence>MASLMNYQDGNAAMLMLETQQRAIGTKTAAANGDTSSGEPPSSLINLGGARFHQHLPPSYEQTIQSRERHQQANHFQSQQQCPGEAAAAAGAPVRKPSSSSLNLAHEDAAALAASAAPALPAAGSDGADDIRKCGYMRKQKHGHKRFFVLRGASHLGHSRLEYYDSEKKFRNSLRFAAAGGAAAAASPPKRIICLYQCFTVNKRADSKHKYLIALYTKDDYFAIVAENEREQEEWYQALSDLMNESKRGHLDADDLEDMYGAVSPVTVFKEVWQVNVKPKGLGQTKNLTGVYRLCLSSKTLHLVKLNSETPSVSLQLMNIRRCGHSESFFFIEVGRSSSTGPGEIWMQVEDSVVAQSMHETILETMKALKAFVDFRPRSKSQSSGSNPVAFITTRRHLGNLPPSQTGLQRRSRTESVVGTPSSCKGGSAYRFRTSSEGEGTMSRPFRSATGSLIHLNMSRGSLGRQDGTGRYSRAPSGSSYHMRSASLPVSHFSYATSPVSVSSSSGHGSASDTLTQPSSASLCGSPSDGGFNSSDEYGSSPGDLRYIRVRSGTPDSLSNTPPIREESCLSEYMAMYRYRETWGGPETTRDESCDEEKVSWKQGHASRPTGAGVTVFQKTTQTTSLPEESAVAPAASPLGSNGSAFLKSGFSCYAEQPCSAKSSLCPDQHRIPPRDDGYMPMMPGVVPSQEDNYVPMQPSPRHPLPSQVQATEQTPPQQLETQGYMMMLPGTGDHPQSGEYMDMSHSFLPASSHRLSRGCHTQTLPKSPRPYSPYSSLPRSYKAPIRESHERDEYVRMRSPAKHPAAECGPSSPPDEPPSPLGSNGQSSSDRWGPRPSRLPLDRHDRCGAPGGREARNPPSSPGENINVEFGNRPAESSVFSPECAGDDYMSLEADEQPPKARSPRPSLVAPWNPPSYIRPQAGGAPADGYVEVSLGTGTRSPSGMLRQLSVAEQSEPLSRCRCSSEALLPSNSSAQAPASLYQLDDAKWLGSSTFDSVWPHVEGVTSPGAATLPVPTNVACNPNHPTCHEGPNPRDDLNYIALDLRQDRWSGHEASSPAPSTPPTTLPLSENSTYPGLDFARVDRLRSASQD</sequence>
<dbReference type="CDD" id="cd01257">
    <property type="entry name" value="PH_IRS"/>
    <property type="match status" value="1"/>
</dbReference>
<evidence type="ECO:0000256" key="2">
    <source>
        <dbReference type="ARBA" id="ARBA00023224"/>
    </source>
</evidence>
<feature type="compositionally biased region" description="Basic and acidic residues" evidence="3">
    <location>
        <begin position="785"/>
        <end position="797"/>
    </location>
</feature>
<feature type="domain" description="PH" evidence="4">
    <location>
        <begin position="130"/>
        <end position="244"/>
    </location>
</feature>
<dbReference type="InterPro" id="IPR001849">
    <property type="entry name" value="PH_domain"/>
</dbReference>
<dbReference type="PRINTS" id="PR00628">
    <property type="entry name" value="INSULINRSI"/>
</dbReference>
<dbReference type="CTD" id="794462"/>
<organism evidence="6 7">
    <name type="scientific">Paramormyrops kingsleyae</name>
    <dbReference type="NCBI Taxonomy" id="1676925"/>
    <lineage>
        <taxon>Eukaryota</taxon>
        <taxon>Metazoa</taxon>
        <taxon>Chordata</taxon>
        <taxon>Craniata</taxon>
        <taxon>Vertebrata</taxon>
        <taxon>Euteleostomi</taxon>
        <taxon>Actinopterygii</taxon>
        <taxon>Neopterygii</taxon>
        <taxon>Teleostei</taxon>
        <taxon>Osteoglossocephala</taxon>
        <taxon>Osteoglossomorpha</taxon>
        <taxon>Osteoglossiformes</taxon>
        <taxon>Mormyridae</taxon>
        <taxon>Paramormyrops</taxon>
    </lineage>
</organism>
<feature type="compositionally biased region" description="Polar residues" evidence="3">
    <location>
        <begin position="513"/>
        <end position="538"/>
    </location>
</feature>
<feature type="region of interest" description="Disordered" evidence="3">
    <location>
        <begin position="756"/>
        <end position="926"/>
    </location>
</feature>
<dbReference type="SUPFAM" id="SSF50729">
    <property type="entry name" value="PH domain-like"/>
    <property type="match status" value="2"/>
</dbReference>
<name>A0A3B3R4C1_9TELE</name>
<dbReference type="GO" id="GO:0005158">
    <property type="term" value="F:insulin receptor binding"/>
    <property type="evidence" value="ECO:0007669"/>
    <property type="project" value="InterPro"/>
</dbReference>
<evidence type="ECO:0000313" key="7">
    <source>
        <dbReference type="Proteomes" id="UP000261540"/>
    </source>
</evidence>
<dbReference type="GO" id="GO:0043548">
    <property type="term" value="F:phosphatidylinositol 3-kinase binding"/>
    <property type="evidence" value="ECO:0007669"/>
    <property type="project" value="TreeGrafter"/>
</dbReference>
<proteinExistence type="predicted"/>
<keyword evidence="7" id="KW-1185">Reference proteome</keyword>
<reference evidence="6" key="1">
    <citation type="submission" date="2025-08" db="UniProtKB">
        <authorList>
            <consortium name="Ensembl"/>
        </authorList>
    </citation>
    <scope>IDENTIFICATION</scope>
</reference>
<dbReference type="InterPro" id="IPR011993">
    <property type="entry name" value="PH-like_dom_sf"/>
</dbReference>
<dbReference type="CDD" id="cd01204">
    <property type="entry name" value="PTB_IRS"/>
    <property type="match status" value="1"/>
</dbReference>
<feature type="compositionally biased region" description="Pro residues" evidence="3">
    <location>
        <begin position="812"/>
        <end position="821"/>
    </location>
</feature>
<dbReference type="STRING" id="1676925.ENSPKIP00000012775"/>
<dbReference type="Ensembl" id="ENSPKIT00000037177.1">
    <property type="protein sequence ID" value="ENSPKIP00000012775.1"/>
    <property type="gene ID" value="ENSPKIG00000000464.1"/>
</dbReference>
<evidence type="ECO:0000256" key="3">
    <source>
        <dbReference type="SAM" id="MobiDB-lite"/>
    </source>
</evidence>
<dbReference type="KEGG" id="pki:111846317"/>
<dbReference type="Gene3D" id="2.30.29.30">
    <property type="entry name" value="Pleckstrin-homology domain (PH domain)/Phosphotyrosine-binding domain (PTB)"/>
    <property type="match status" value="2"/>
</dbReference>
<dbReference type="FunFam" id="2.30.29.30:FF:000409">
    <property type="entry name" value="Insulin receptor substrate 2-B"/>
    <property type="match status" value="1"/>
</dbReference>
<evidence type="ECO:0000313" key="6">
    <source>
        <dbReference type="Ensembl" id="ENSPKIP00000012775.1"/>
    </source>
</evidence>
<dbReference type="GO" id="GO:0008286">
    <property type="term" value="P:insulin receptor signaling pathway"/>
    <property type="evidence" value="ECO:0007669"/>
    <property type="project" value="InterPro"/>
</dbReference>
<dbReference type="FunFam" id="2.30.29.30:FF:000029">
    <property type="entry name" value="Insulin receptor substrate 1"/>
    <property type="match status" value="1"/>
</dbReference>
<dbReference type="Pfam" id="PF00169">
    <property type="entry name" value="PH"/>
    <property type="match status" value="1"/>
</dbReference>
<dbReference type="SMART" id="SM00310">
    <property type="entry name" value="PTBI"/>
    <property type="match status" value="1"/>
</dbReference>
<evidence type="ECO:0000259" key="4">
    <source>
        <dbReference type="PROSITE" id="PS50003"/>
    </source>
</evidence>
<dbReference type="Proteomes" id="UP000261540">
    <property type="component" value="Unplaced"/>
</dbReference>
<feature type="compositionally biased region" description="Low complexity" evidence="3">
    <location>
        <begin position="73"/>
        <end position="92"/>
    </location>
</feature>
<dbReference type="AlphaFoldDB" id="A0A3B3R4C1"/>
<reference evidence="6" key="2">
    <citation type="submission" date="2025-09" db="UniProtKB">
        <authorList>
            <consortium name="Ensembl"/>
        </authorList>
    </citation>
    <scope>IDENTIFICATION</scope>
</reference>
<feature type="region of interest" description="Disordered" evidence="3">
    <location>
        <begin position="64"/>
        <end position="102"/>
    </location>
</feature>
<keyword evidence="1" id="KW-0597">Phosphoprotein</keyword>
<feature type="region of interest" description="Disordered" evidence="3">
    <location>
        <begin position="460"/>
        <end position="483"/>
    </location>
</feature>
<feature type="region of interest" description="Disordered" evidence="3">
    <location>
        <begin position="397"/>
        <end position="446"/>
    </location>
</feature>
<keyword evidence="2" id="KW-0807">Transducer</keyword>
<dbReference type="PROSITE" id="PS51064">
    <property type="entry name" value="IRS_PTB"/>
    <property type="match status" value="1"/>
</dbReference>
<dbReference type="GO" id="GO:0005886">
    <property type="term" value="C:plasma membrane"/>
    <property type="evidence" value="ECO:0007669"/>
    <property type="project" value="TreeGrafter"/>
</dbReference>
<feature type="compositionally biased region" description="Polar residues" evidence="3">
    <location>
        <begin position="822"/>
        <end position="831"/>
    </location>
</feature>
<accession>A0A3B3R4C1</accession>
<dbReference type="GeneTree" id="ENSGT00940000160883"/>
<feature type="compositionally biased region" description="Basic and acidic residues" evidence="3">
    <location>
        <begin position="1082"/>
        <end position="1093"/>
    </location>
</feature>
<feature type="region of interest" description="Disordered" evidence="3">
    <location>
        <begin position="497"/>
        <end position="564"/>
    </location>
</feature>
<evidence type="ECO:0000256" key="1">
    <source>
        <dbReference type="ARBA" id="ARBA00022553"/>
    </source>
</evidence>
<dbReference type="OrthoDB" id="946068at2759"/>
<dbReference type="PANTHER" id="PTHR10614:SF2">
    <property type="entry name" value="INSULIN RECEPTOR SUBSTRATE 4"/>
    <property type="match status" value="1"/>
</dbReference>
<dbReference type="Pfam" id="PF02174">
    <property type="entry name" value="IRS"/>
    <property type="match status" value="1"/>
</dbReference>
<evidence type="ECO:0000259" key="5">
    <source>
        <dbReference type="PROSITE" id="PS51064"/>
    </source>
</evidence>
<dbReference type="SMART" id="SM01244">
    <property type="entry name" value="IRS"/>
    <property type="match status" value="1"/>
</dbReference>
<feature type="compositionally biased region" description="Polar residues" evidence="3">
    <location>
        <begin position="402"/>
        <end position="425"/>
    </location>
</feature>
<feature type="compositionally biased region" description="Low complexity" evidence="3">
    <location>
        <begin position="497"/>
        <end position="512"/>
    </location>
</feature>
<dbReference type="PROSITE" id="PS50003">
    <property type="entry name" value="PH_DOMAIN"/>
    <property type="match status" value="1"/>
</dbReference>
<protein>
    <submittedName>
        <fullName evidence="6">Insulin receptor substrate 2-B-like</fullName>
    </submittedName>
</protein>
<dbReference type="GO" id="GO:0005829">
    <property type="term" value="C:cytosol"/>
    <property type="evidence" value="ECO:0007669"/>
    <property type="project" value="TreeGrafter"/>
</dbReference>
<feature type="region of interest" description="Disordered" evidence="3">
    <location>
        <begin position="688"/>
        <end position="715"/>
    </location>
</feature>
<dbReference type="InterPro" id="IPR002404">
    <property type="entry name" value="IRS_PTB"/>
</dbReference>